<feature type="domain" description="HTH tetR-type" evidence="4">
    <location>
        <begin position="14"/>
        <end position="61"/>
    </location>
</feature>
<dbReference type="PANTHER" id="PTHR30055:SF234">
    <property type="entry name" value="HTH-TYPE TRANSCRIPTIONAL REGULATOR BETI"/>
    <property type="match status" value="1"/>
</dbReference>
<evidence type="ECO:0000256" key="1">
    <source>
        <dbReference type="ARBA" id="ARBA00023015"/>
    </source>
</evidence>
<dbReference type="Gene3D" id="1.10.10.60">
    <property type="entry name" value="Homeodomain-like"/>
    <property type="match status" value="1"/>
</dbReference>
<evidence type="ECO:0000256" key="2">
    <source>
        <dbReference type="ARBA" id="ARBA00023125"/>
    </source>
</evidence>
<keyword evidence="6" id="KW-1185">Reference proteome</keyword>
<evidence type="ECO:0000256" key="3">
    <source>
        <dbReference type="ARBA" id="ARBA00023163"/>
    </source>
</evidence>
<dbReference type="EMBL" id="JAGSOV010000033">
    <property type="protein sequence ID" value="MCO1656241.1"/>
    <property type="molecule type" value="Genomic_DNA"/>
</dbReference>
<organism evidence="5 6">
    <name type="scientific">Pseudonocardia humida</name>
    <dbReference type="NCBI Taxonomy" id="2800819"/>
    <lineage>
        <taxon>Bacteria</taxon>
        <taxon>Bacillati</taxon>
        <taxon>Actinomycetota</taxon>
        <taxon>Actinomycetes</taxon>
        <taxon>Pseudonocardiales</taxon>
        <taxon>Pseudonocardiaceae</taxon>
        <taxon>Pseudonocardia</taxon>
    </lineage>
</organism>
<dbReference type="SUPFAM" id="SSF48498">
    <property type="entry name" value="Tetracyclin repressor-like, C-terminal domain"/>
    <property type="match status" value="1"/>
</dbReference>
<dbReference type="InterPro" id="IPR050109">
    <property type="entry name" value="HTH-type_TetR-like_transc_reg"/>
</dbReference>
<keyword evidence="1" id="KW-0805">Transcription regulation</keyword>
<dbReference type="PANTHER" id="PTHR30055">
    <property type="entry name" value="HTH-TYPE TRANSCRIPTIONAL REGULATOR RUTR"/>
    <property type="match status" value="1"/>
</dbReference>
<dbReference type="SUPFAM" id="SSF46689">
    <property type="entry name" value="Homeodomain-like"/>
    <property type="match status" value="1"/>
</dbReference>
<comment type="caution">
    <text evidence="5">The sequence shown here is derived from an EMBL/GenBank/DDBJ whole genome shotgun (WGS) entry which is preliminary data.</text>
</comment>
<dbReference type="RefSeq" id="WP_252438777.1">
    <property type="nucleotide sequence ID" value="NZ_JAGSOV010000033.1"/>
</dbReference>
<dbReference type="Proteomes" id="UP001165283">
    <property type="component" value="Unassembled WGS sequence"/>
</dbReference>
<dbReference type="Gene3D" id="1.10.357.10">
    <property type="entry name" value="Tetracycline Repressor, domain 2"/>
    <property type="match status" value="1"/>
</dbReference>
<dbReference type="InterPro" id="IPR001647">
    <property type="entry name" value="HTH_TetR"/>
</dbReference>
<evidence type="ECO:0000259" key="4">
    <source>
        <dbReference type="Pfam" id="PF00440"/>
    </source>
</evidence>
<accession>A0ABT0ZZU9</accession>
<keyword evidence="3" id="KW-0804">Transcription</keyword>
<evidence type="ECO:0000313" key="6">
    <source>
        <dbReference type="Proteomes" id="UP001165283"/>
    </source>
</evidence>
<name>A0ABT0ZZU9_9PSEU</name>
<dbReference type="InterPro" id="IPR036271">
    <property type="entry name" value="Tet_transcr_reg_TetR-rel_C_sf"/>
</dbReference>
<proteinExistence type="predicted"/>
<gene>
    <name evidence="5" type="ORF">KDL28_14365</name>
</gene>
<evidence type="ECO:0000313" key="5">
    <source>
        <dbReference type="EMBL" id="MCO1656241.1"/>
    </source>
</evidence>
<protein>
    <submittedName>
        <fullName evidence="5">TetR family transcriptional regulator</fullName>
    </submittedName>
</protein>
<dbReference type="InterPro" id="IPR009057">
    <property type="entry name" value="Homeodomain-like_sf"/>
</dbReference>
<keyword evidence="2" id="KW-0238">DNA-binding</keyword>
<sequence length="199" mass="21806">MGRTVTGAARRAQIVAAAIETIAELGLGGATFARIAERAGLSSTRMISYHFAGRDDLVTAVFTEIYSVAGGFIEPFVLGATSPARQLRGVIEGNMRFYAEHRAHVLAAHEIWHNHRRADGRLHYGMDAFELELVMLSEIARAGWASGEFRRFDPRILHTSLRHTFNGVAGLLSTDPELDLDACTRELVALFEGATRSLP</sequence>
<reference evidence="5" key="1">
    <citation type="submission" date="2021-04" db="EMBL/GenBank/DDBJ databases">
        <title>Pseudonocardia sp. nov., isolated from sandy soil of mangrove forest.</title>
        <authorList>
            <person name="Zan Z."/>
            <person name="Huang R."/>
            <person name="Liu W."/>
        </authorList>
    </citation>
    <scope>NUCLEOTIDE SEQUENCE</scope>
    <source>
        <strain evidence="5">S2-4</strain>
    </source>
</reference>
<dbReference type="Pfam" id="PF00440">
    <property type="entry name" value="TetR_N"/>
    <property type="match status" value="1"/>
</dbReference>